<feature type="repeat" description="ANK" evidence="4">
    <location>
        <begin position="86"/>
        <end position="118"/>
    </location>
</feature>
<dbReference type="PROSITE" id="PS50297">
    <property type="entry name" value="ANK_REP_REGION"/>
    <property type="match status" value="2"/>
</dbReference>
<dbReference type="Gene3D" id="6.10.140.2220">
    <property type="match status" value="1"/>
</dbReference>
<dbReference type="GO" id="GO:0008270">
    <property type="term" value="F:zinc ion binding"/>
    <property type="evidence" value="ECO:0007669"/>
    <property type="project" value="UniProtKB-KW"/>
</dbReference>
<dbReference type="Pfam" id="PF01753">
    <property type="entry name" value="zf-MYND"/>
    <property type="match status" value="1"/>
</dbReference>
<gene>
    <name evidence="8" type="primary">LOC109466540</name>
</gene>
<dbReference type="AlphaFoldDB" id="A0A6P4XT46"/>
<evidence type="ECO:0000256" key="5">
    <source>
        <dbReference type="PROSITE-ProRule" id="PRU00134"/>
    </source>
</evidence>
<dbReference type="RefSeq" id="XP_019619830.1">
    <property type="nucleotide sequence ID" value="XM_019764271.1"/>
</dbReference>
<organism evidence="7 8">
    <name type="scientific">Branchiostoma belcheri</name>
    <name type="common">Amphioxus</name>
    <dbReference type="NCBI Taxonomy" id="7741"/>
    <lineage>
        <taxon>Eukaryota</taxon>
        <taxon>Metazoa</taxon>
        <taxon>Chordata</taxon>
        <taxon>Cephalochordata</taxon>
        <taxon>Leptocardii</taxon>
        <taxon>Amphioxiformes</taxon>
        <taxon>Branchiostomatidae</taxon>
        <taxon>Branchiostoma</taxon>
    </lineage>
</organism>
<evidence type="ECO:0000256" key="1">
    <source>
        <dbReference type="ARBA" id="ARBA00022723"/>
    </source>
</evidence>
<feature type="repeat" description="ANK" evidence="4">
    <location>
        <begin position="120"/>
        <end position="152"/>
    </location>
</feature>
<accession>A0A6P4XT46</accession>
<protein>
    <submittedName>
        <fullName evidence="8">Tankyrase-2-like</fullName>
    </submittedName>
</protein>
<dbReference type="InterPro" id="IPR036770">
    <property type="entry name" value="Ankyrin_rpt-contain_sf"/>
</dbReference>
<dbReference type="SUPFAM" id="SSF144232">
    <property type="entry name" value="HIT/MYND zinc finger-like"/>
    <property type="match status" value="1"/>
</dbReference>
<keyword evidence="7" id="KW-1185">Reference proteome</keyword>
<dbReference type="OrthoDB" id="5314041at2759"/>
<evidence type="ECO:0000256" key="4">
    <source>
        <dbReference type="PROSITE-ProRule" id="PRU00023"/>
    </source>
</evidence>
<evidence type="ECO:0000256" key="2">
    <source>
        <dbReference type="ARBA" id="ARBA00022771"/>
    </source>
</evidence>
<evidence type="ECO:0000313" key="7">
    <source>
        <dbReference type="Proteomes" id="UP000515135"/>
    </source>
</evidence>
<evidence type="ECO:0000313" key="8">
    <source>
        <dbReference type="RefSeq" id="XP_019619830.1"/>
    </source>
</evidence>
<dbReference type="Pfam" id="PF12796">
    <property type="entry name" value="Ank_2"/>
    <property type="match status" value="1"/>
</dbReference>
<proteinExistence type="predicted"/>
<dbReference type="GeneID" id="109466540"/>
<dbReference type="SUPFAM" id="SSF48403">
    <property type="entry name" value="Ankyrin repeat"/>
    <property type="match status" value="1"/>
</dbReference>
<keyword evidence="4" id="KW-0040">ANK repeat</keyword>
<keyword evidence="2 5" id="KW-0863">Zinc-finger</keyword>
<dbReference type="PROSITE" id="PS50088">
    <property type="entry name" value="ANK_REPEAT"/>
    <property type="match status" value="2"/>
</dbReference>
<dbReference type="Proteomes" id="UP000515135">
    <property type="component" value="Unplaced"/>
</dbReference>
<keyword evidence="3" id="KW-0862">Zinc</keyword>
<dbReference type="PRINTS" id="PR01415">
    <property type="entry name" value="ANKYRIN"/>
</dbReference>
<dbReference type="InterPro" id="IPR002110">
    <property type="entry name" value="Ankyrin_rpt"/>
</dbReference>
<evidence type="ECO:0000256" key="3">
    <source>
        <dbReference type="ARBA" id="ARBA00022833"/>
    </source>
</evidence>
<reference evidence="8" key="1">
    <citation type="submission" date="2025-08" db="UniProtKB">
        <authorList>
            <consortium name="RefSeq"/>
        </authorList>
    </citation>
    <scope>IDENTIFICATION</scope>
    <source>
        <tissue evidence="8">Gonad</tissue>
    </source>
</reference>
<dbReference type="InterPro" id="IPR002893">
    <property type="entry name" value="Znf_MYND"/>
</dbReference>
<feature type="domain" description="MYND-type" evidence="6">
    <location>
        <begin position="230"/>
        <end position="273"/>
    </location>
</feature>
<dbReference type="PANTHER" id="PTHR24144">
    <property type="entry name" value="ANKYRIN REPEAT DOMAIN-CONTAINING PROTEIN 49"/>
    <property type="match status" value="1"/>
</dbReference>
<sequence length="299" mass="33400">MTRQDNTLRAKSCQDNFSLFRVTSSVRAQTTRAQAVSTTTAVKMAEYANEDLLYTANIGYLEGVEAALKAGADIDYAREGDDINVSGRTALFFACFAGHAAVVRLLIRKGASLTKRSSETSSAPLHVAAARGHTEVVELLVQHGATLDIRDAYQKTPLMMACICYKVDTVERLIELGARPDLTDVYGLTAKECCTEDELNEDREDYDCERKEMMKMLQEAVETKLLRCCNPTCGKPGYRSTGTLKLCGRCKLTRYCSRDCQRQHWTVGHKKCCGHDACSDDAPNPFWQLVKRQLRKEQK</sequence>
<dbReference type="Pfam" id="PF00023">
    <property type="entry name" value="Ank"/>
    <property type="match status" value="1"/>
</dbReference>
<dbReference type="SMART" id="SM00248">
    <property type="entry name" value="ANK"/>
    <property type="match status" value="4"/>
</dbReference>
<dbReference type="KEGG" id="bbel:109466540"/>
<name>A0A6P4XT46_BRABE</name>
<dbReference type="Gene3D" id="1.25.40.20">
    <property type="entry name" value="Ankyrin repeat-containing domain"/>
    <property type="match status" value="2"/>
</dbReference>
<keyword evidence="1" id="KW-0479">Metal-binding</keyword>
<dbReference type="PANTHER" id="PTHR24144:SF5">
    <property type="entry name" value="BTB DOMAIN-CONTAINING PROTEIN"/>
    <property type="match status" value="1"/>
</dbReference>
<evidence type="ECO:0000259" key="6">
    <source>
        <dbReference type="PROSITE" id="PS50865"/>
    </source>
</evidence>
<dbReference type="PROSITE" id="PS50865">
    <property type="entry name" value="ZF_MYND_2"/>
    <property type="match status" value="1"/>
</dbReference>